<dbReference type="PANTHER" id="PTHR43065">
    <property type="entry name" value="SENSOR HISTIDINE KINASE"/>
    <property type="match status" value="1"/>
</dbReference>
<keyword evidence="8" id="KW-0812">Transmembrane</keyword>
<dbReference type="GO" id="GO:0016020">
    <property type="term" value="C:membrane"/>
    <property type="evidence" value="ECO:0007669"/>
    <property type="project" value="UniProtKB-SubCell"/>
</dbReference>
<evidence type="ECO:0000256" key="6">
    <source>
        <dbReference type="ARBA" id="ARBA00022777"/>
    </source>
</evidence>
<keyword evidence="6" id="KW-0418">Kinase</keyword>
<evidence type="ECO:0000256" key="8">
    <source>
        <dbReference type="SAM" id="Phobius"/>
    </source>
</evidence>
<evidence type="ECO:0000259" key="10">
    <source>
        <dbReference type="PROSITE" id="PS50885"/>
    </source>
</evidence>
<dbReference type="Proteomes" id="UP000198598">
    <property type="component" value="Unassembled WGS sequence"/>
</dbReference>
<evidence type="ECO:0000256" key="1">
    <source>
        <dbReference type="ARBA" id="ARBA00000085"/>
    </source>
</evidence>
<dbReference type="InterPro" id="IPR036890">
    <property type="entry name" value="HATPase_C_sf"/>
</dbReference>
<keyword evidence="7" id="KW-0175">Coiled coil</keyword>
<reference evidence="11 12" key="1">
    <citation type="submission" date="2016-10" db="EMBL/GenBank/DDBJ databases">
        <authorList>
            <person name="de Groot N.N."/>
        </authorList>
    </citation>
    <scope>NUCLEOTIDE SEQUENCE [LARGE SCALE GENOMIC DNA]</scope>
    <source>
        <strain evidence="11 12">DSM 26130</strain>
    </source>
</reference>
<evidence type="ECO:0000313" key="11">
    <source>
        <dbReference type="EMBL" id="SFC35834.1"/>
    </source>
</evidence>
<keyword evidence="8" id="KW-0472">Membrane</keyword>
<dbReference type="EC" id="2.7.13.3" evidence="3"/>
<dbReference type="EMBL" id="FOLQ01000001">
    <property type="protein sequence ID" value="SFC35834.1"/>
    <property type="molecule type" value="Genomic_DNA"/>
</dbReference>
<gene>
    <name evidence="11" type="ORF">SAMN05216167_101948</name>
</gene>
<dbReference type="AlphaFoldDB" id="A0A1I1IHT1"/>
<dbReference type="PRINTS" id="PR00344">
    <property type="entry name" value="BCTRLSENSOR"/>
</dbReference>
<comment type="subcellular location">
    <subcellularLocation>
        <location evidence="2">Membrane</location>
    </subcellularLocation>
</comment>
<protein>
    <recommendedName>
        <fullName evidence="3">histidine kinase</fullName>
        <ecNumber evidence="3">2.7.13.3</ecNumber>
    </recommendedName>
</protein>
<dbReference type="GO" id="GO:0004673">
    <property type="term" value="F:protein histidine kinase activity"/>
    <property type="evidence" value="ECO:0007669"/>
    <property type="project" value="UniProtKB-EC"/>
</dbReference>
<feature type="transmembrane region" description="Helical" evidence="8">
    <location>
        <begin position="181"/>
        <end position="199"/>
    </location>
</feature>
<dbReference type="InterPro" id="IPR005467">
    <property type="entry name" value="His_kinase_dom"/>
</dbReference>
<evidence type="ECO:0000256" key="4">
    <source>
        <dbReference type="ARBA" id="ARBA00022553"/>
    </source>
</evidence>
<dbReference type="SMART" id="SM00387">
    <property type="entry name" value="HATPase_c"/>
    <property type="match status" value="1"/>
</dbReference>
<dbReference type="SMART" id="SM00304">
    <property type="entry name" value="HAMP"/>
    <property type="match status" value="1"/>
</dbReference>
<dbReference type="Pfam" id="PF02518">
    <property type="entry name" value="HATPase_c"/>
    <property type="match status" value="1"/>
</dbReference>
<evidence type="ECO:0000256" key="3">
    <source>
        <dbReference type="ARBA" id="ARBA00012438"/>
    </source>
</evidence>
<accession>A0A1I1IHT1</accession>
<keyword evidence="5" id="KW-0808">Transferase</keyword>
<keyword evidence="8" id="KW-1133">Transmembrane helix</keyword>
<dbReference type="Gene3D" id="6.10.340.10">
    <property type="match status" value="1"/>
</dbReference>
<keyword evidence="4" id="KW-0597">Phosphoprotein</keyword>
<organism evidence="11 12">
    <name type="scientific">Spirosoma endophyticum</name>
    <dbReference type="NCBI Taxonomy" id="662367"/>
    <lineage>
        <taxon>Bacteria</taxon>
        <taxon>Pseudomonadati</taxon>
        <taxon>Bacteroidota</taxon>
        <taxon>Cytophagia</taxon>
        <taxon>Cytophagales</taxon>
        <taxon>Cytophagaceae</taxon>
        <taxon>Spirosoma</taxon>
    </lineage>
</organism>
<evidence type="ECO:0000256" key="7">
    <source>
        <dbReference type="SAM" id="Coils"/>
    </source>
</evidence>
<evidence type="ECO:0000313" key="12">
    <source>
        <dbReference type="Proteomes" id="UP000198598"/>
    </source>
</evidence>
<comment type="catalytic activity">
    <reaction evidence="1">
        <text>ATP + protein L-histidine = ADP + protein N-phospho-L-histidine.</text>
        <dbReference type="EC" id="2.7.13.3"/>
    </reaction>
</comment>
<feature type="coiled-coil region" evidence="7">
    <location>
        <begin position="265"/>
        <end position="292"/>
    </location>
</feature>
<feature type="transmembrane region" description="Helical" evidence="8">
    <location>
        <begin position="28"/>
        <end position="47"/>
    </location>
</feature>
<dbReference type="InterPro" id="IPR004358">
    <property type="entry name" value="Sig_transdc_His_kin-like_C"/>
</dbReference>
<dbReference type="InterPro" id="IPR003594">
    <property type="entry name" value="HATPase_dom"/>
</dbReference>
<dbReference type="InterPro" id="IPR003660">
    <property type="entry name" value="HAMP_dom"/>
</dbReference>
<feature type="domain" description="Histidine kinase" evidence="9">
    <location>
        <begin position="304"/>
        <end position="547"/>
    </location>
</feature>
<dbReference type="PROSITE" id="PS50109">
    <property type="entry name" value="HIS_KIN"/>
    <property type="match status" value="1"/>
</dbReference>
<keyword evidence="12" id="KW-1185">Reference proteome</keyword>
<proteinExistence type="predicted"/>
<dbReference type="SUPFAM" id="SSF55874">
    <property type="entry name" value="ATPase domain of HSP90 chaperone/DNA topoisomerase II/histidine kinase"/>
    <property type="match status" value="1"/>
</dbReference>
<evidence type="ECO:0000256" key="2">
    <source>
        <dbReference type="ARBA" id="ARBA00004370"/>
    </source>
</evidence>
<dbReference type="Gene3D" id="1.10.287.130">
    <property type="match status" value="1"/>
</dbReference>
<name>A0A1I1IHT1_9BACT</name>
<dbReference type="PANTHER" id="PTHR43065:SF42">
    <property type="entry name" value="TWO-COMPONENT SENSOR PPRA"/>
    <property type="match status" value="1"/>
</dbReference>
<evidence type="ECO:0000256" key="5">
    <source>
        <dbReference type="ARBA" id="ARBA00022679"/>
    </source>
</evidence>
<dbReference type="PROSITE" id="PS50885">
    <property type="entry name" value="HAMP"/>
    <property type="match status" value="1"/>
</dbReference>
<dbReference type="Gene3D" id="3.30.565.10">
    <property type="entry name" value="Histidine kinase-like ATPase, C-terminal domain"/>
    <property type="match status" value="1"/>
</dbReference>
<dbReference type="SUPFAM" id="SSF158472">
    <property type="entry name" value="HAMP domain-like"/>
    <property type="match status" value="1"/>
</dbReference>
<feature type="domain" description="HAMP" evidence="10">
    <location>
        <begin position="200"/>
        <end position="252"/>
    </location>
</feature>
<sequence>MSKITGLIHEILLVRKVLPVRLTVKTKIWMTVITIVLLFSFFVLLYLPAIQERSLLSNFNKEVQNHANTVALGVKIAMTEQNFEGVKTAMDFVKKDPHLEFVSLLQIDTTWSKNHSEYKINKTIFKTFPEDKKIDLNALSNDFRIVKRASFMTPLMNGEILLASSTEEIIETKKQIRITSLLFSILVFTVGIVIGFGLAKNISVPVLELRDAATKVGNGDLTQRVNSKSRDEIGELGIAFNKMVADLSRASKEIEDRTNELVLEKKKSDELLEDLKKTLADLNETQEQLIGQEKLASIGQLTKGLLDRLLNPLNYINNFSAVSKDFLLESKELIEVEKYVSDEVIRDDLIPLLNMTEANVDKILEHGTSLSRIIRSMSKLLKVKSTIFIDTNINSFLDNQIVKYLQETKQNNDDFSAQIVTDFAAKNCTVKILPTELGSVIHSMLNNALYSLKEKASTDKTFVPKLILKTTCGGDFVELRIEDNGKGISANEIKNLFLPFFTTKPTSKGTGLGLYMSQDIIKAHKGTISVDTQEGQYTAFLIRLPTV</sequence>
<dbReference type="OrthoDB" id="9806995at2"/>
<dbReference type="Pfam" id="PF00672">
    <property type="entry name" value="HAMP"/>
    <property type="match status" value="1"/>
</dbReference>
<dbReference type="GO" id="GO:0007165">
    <property type="term" value="P:signal transduction"/>
    <property type="evidence" value="ECO:0007669"/>
    <property type="project" value="InterPro"/>
</dbReference>
<dbReference type="RefSeq" id="WP_093823348.1">
    <property type="nucleotide sequence ID" value="NZ_FOLQ01000001.1"/>
</dbReference>
<dbReference type="STRING" id="662367.SAMN05216167_101948"/>
<dbReference type="CDD" id="cd06225">
    <property type="entry name" value="HAMP"/>
    <property type="match status" value="1"/>
</dbReference>
<evidence type="ECO:0000259" key="9">
    <source>
        <dbReference type="PROSITE" id="PS50109"/>
    </source>
</evidence>